<accession>A0A8J7BXE1</accession>
<proteinExistence type="predicted"/>
<dbReference type="GO" id="GO:0005506">
    <property type="term" value="F:iron ion binding"/>
    <property type="evidence" value="ECO:0007669"/>
    <property type="project" value="InterPro"/>
</dbReference>
<protein>
    <submittedName>
        <fullName evidence="4">Xanthine dehydrogenase family protein molybdopterin-binding subunit</fullName>
    </submittedName>
</protein>
<dbReference type="SMART" id="SM01008">
    <property type="entry name" value="Ald_Xan_dh_C"/>
    <property type="match status" value="1"/>
</dbReference>
<organism evidence="4 5">
    <name type="scientific">Iningainema tapete BLCC-T55</name>
    <dbReference type="NCBI Taxonomy" id="2748662"/>
    <lineage>
        <taxon>Bacteria</taxon>
        <taxon>Bacillati</taxon>
        <taxon>Cyanobacteriota</taxon>
        <taxon>Cyanophyceae</taxon>
        <taxon>Nostocales</taxon>
        <taxon>Scytonemataceae</taxon>
        <taxon>Iningainema tapete</taxon>
    </lineage>
</organism>
<dbReference type="PANTHER" id="PTHR11908:SF132">
    <property type="entry name" value="ALDEHYDE OXIDASE 1-RELATED"/>
    <property type="match status" value="1"/>
</dbReference>
<dbReference type="Gene3D" id="3.30.365.10">
    <property type="entry name" value="Aldehyde oxidase/xanthine dehydrogenase, molybdopterin binding domain"/>
    <property type="match status" value="4"/>
</dbReference>
<dbReference type="AlphaFoldDB" id="A0A8J7BXE1"/>
<dbReference type="InterPro" id="IPR037165">
    <property type="entry name" value="AldOxase/xan_DH_Mopterin-bd_sf"/>
</dbReference>
<dbReference type="RefSeq" id="WP_190827701.1">
    <property type="nucleotide sequence ID" value="NZ_CAWPPI010000043.1"/>
</dbReference>
<dbReference type="PANTHER" id="PTHR11908">
    <property type="entry name" value="XANTHINE DEHYDROGENASE"/>
    <property type="match status" value="1"/>
</dbReference>
<dbReference type="Pfam" id="PF20256">
    <property type="entry name" value="MoCoBD_2"/>
    <property type="match status" value="1"/>
</dbReference>
<evidence type="ECO:0000313" key="5">
    <source>
        <dbReference type="Proteomes" id="UP000629098"/>
    </source>
</evidence>
<dbReference type="SUPFAM" id="SSF54665">
    <property type="entry name" value="CO dehydrogenase molybdoprotein N-domain-like"/>
    <property type="match status" value="1"/>
</dbReference>
<keyword evidence="1" id="KW-0500">Molybdenum</keyword>
<evidence type="ECO:0000313" key="4">
    <source>
        <dbReference type="EMBL" id="MBD2772743.1"/>
    </source>
</evidence>
<dbReference type="InterPro" id="IPR000674">
    <property type="entry name" value="Ald_Oxase/Xan_DH_a/b"/>
</dbReference>
<reference evidence="4" key="1">
    <citation type="submission" date="2020-09" db="EMBL/GenBank/DDBJ databases">
        <title>Iningainema tapete sp. nov. (Scytonemataceae, Cyanobacteria) from greenhouses in central Florida (USA) produces two types of nodularin with biosynthetic potential for microcystin-LR and anabaenopeptins.</title>
        <authorList>
            <person name="Berthold D.E."/>
            <person name="Lefler F.W."/>
            <person name="Huang I.-S."/>
            <person name="Abdulla H."/>
            <person name="Zimba P.V."/>
            <person name="Laughinghouse H.D. IV."/>
        </authorList>
    </citation>
    <scope>NUCLEOTIDE SEQUENCE</scope>
    <source>
        <strain evidence="4">BLCCT55</strain>
    </source>
</reference>
<keyword evidence="5" id="KW-1185">Reference proteome</keyword>
<dbReference type="InterPro" id="IPR046867">
    <property type="entry name" value="AldOxase/xan_DH_MoCoBD2"/>
</dbReference>
<dbReference type="SUPFAM" id="SSF56003">
    <property type="entry name" value="Molybdenum cofactor-binding domain"/>
    <property type="match status" value="1"/>
</dbReference>
<dbReference type="EMBL" id="JACXAE010000043">
    <property type="protein sequence ID" value="MBD2772743.1"/>
    <property type="molecule type" value="Genomic_DNA"/>
</dbReference>
<dbReference type="Pfam" id="PF01315">
    <property type="entry name" value="Ald_Xan_dh_C"/>
    <property type="match status" value="1"/>
</dbReference>
<dbReference type="Proteomes" id="UP000629098">
    <property type="component" value="Unassembled WGS sequence"/>
</dbReference>
<name>A0A8J7BXE1_9CYAN</name>
<comment type="caution">
    <text evidence="4">The sequence shown here is derived from an EMBL/GenBank/DDBJ whole genome shotgun (WGS) entry which is preliminary data.</text>
</comment>
<evidence type="ECO:0000259" key="3">
    <source>
        <dbReference type="SMART" id="SM01008"/>
    </source>
</evidence>
<feature type="domain" description="Aldehyde oxidase/xanthine dehydrogenase a/b hammerhead" evidence="3">
    <location>
        <begin position="19"/>
        <end position="138"/>
    </location>
</feature>
<dbReference type="InterPro" id="IPR016208">
    <property type="entry name" value="Ald_Oxase/xanthine_DH-like"/>
</dbReference>
<dbReference type="InterPro" id="IPR036856">
    <property type="entry name" value="Ald_Oxase/Xan_DH_a/b_sf"/>
</dbReference>
<sequence>MTNVVGKEIVRADALLKVTGAARYSAEIPIAKMAYAVFVGSKIAKGKILKIETKAAESAGGVLMVLTHENAMRIKKPADIFDPGKKVEKPTNTATSVLPLQSNEIFFRGQAIAAVVAETYEQARYAAALVKIEYIEDPPAVDFLKNIKNAVVPESLWGEPPTTIEGDPENALKTAAIKIDEIYHTPLENHHAMEMQSTSAEWRGDELVVYDTTRFVQGVKRMLAQSFDLVEEKVRVRAEFVGGAFGSKGMVRPHVALVAMCAKQVNRPVKLVLTRRQMTETSGHRPETRQRVALGAGKDGKLTAIIHEGESSCSATDPFVEPFTIQTHGLYAAPHRKLAQRIVYLNVAQPAPMRAPGEASGMFALESAMDELAFKLKIDPLELRRINEPAKEPVTNKEFSCRRLIQCIDKGAEAFGWSKRNVQAEARREGNNLIGYGFAASVYPLKGNPTEASCRIYADGRVVVQSSTHDFGNGISTSARQIAADALGVGYEKIKFEYADSSLPPAPMTGGSTATMWVGTAIKKACEQAKAQVAALAGNENAADYATVLKKSNRKFVEARAEAKPDAEKKKKYAMDSYGAHFCEVAVDAVIGTVTVRRFTSVYNCGRIINPKLAHSQFVSSIVWGIGMALMEYNLLDARNGKWIHADLNDYHVPTFADITRIEALWLDEPDEIANPLGAKGVGEIGIVGAAAAIANAVFNATGKRIRDLPITPDQLL</sequence>
<gene>
    <name evidence="4" type="ORF">ICL16_11845</name>
</gene>
<dbReference type="Pfam" id="PF02738">
    <property type="entry name" value="MoCoBD_1"/>
    <property type="match status" value="1"/>
</dbReference>
<keyword evidence="2" id="KW-0560">Oxidoreductase</keyword>
<evidence type="ECO:0000256" key="2">
    <source>
        <dbReference type="ARBA" id="ARBA00023002"/>
    </source>
</evidence>
<evidence type="ECO:0000256" key="1">
    <source>
        <dbReference type="ARBA" id="ARBA00022505"/>
    </source>
</evidence>
<dbReference type="InterPro" id="IPR008274">
    <property type="entry name" value="AldOxase/xan_DH_MoCoBD1"/>
</dbReference>
<dbReference type="GO" id="GO:0016491">
    <property type="term" value="F:oxidoreductase activity"/>
    <property type="evidence" value="ECO:0007669"/>
    <property type="project" value="UniProtKB-KW"/>
</dbReference>
<dbReference type="Gene3D" id="3.90.1170.50">
    <property type="entry name" value="Aldehyde oxidase/xanthine dehydrogenase, a/b hammerhead"/>
    <property type="match status" value="1"/>
</dbReference>